<keyword evidence="1" id="KW-0862">Zinc</keyword>
<evidence type="ECO:0000313" key="5">
    <source>
        <dbReference type="Proteomes" id="UP001190700"/>
    </source>
</evidence>
<comment type="caution">
    <text evidence="4">The sequence shown here is derived from an EMBL/GenBank/DDBJ whole genome shotgun (WGS) entry which is preliminary data.</text>
</comment>
<proteinExistence type="predicted"/>
<evidence type="ECO:0000256" key="2">
    <source>
        <dbReference type="SAM" id="MobiDB-lite"/>
    </source>
</evidence>
<evidence type="ECO:0000256" key="1">
    <source>
        <dbReference type="PROSITE-ProRule" id="PRU00325"/>
    </source>
</evidence>
<dbReference type="InterPro" id="IPR007527">
    <property type="entry name" value="Znf_SWIM"/>
</dbReference>
<keyword evidence="1" id="KW-0479">Metal-binding</keyword>
<dbReference type="Proteomes" id="UP001190700">
    <property type="component" value="Unassembled WGS sequence"/>
</dbReference>
<dbReference type="AlphaFoldDB" id="A0AAE0C5C1"/>
<feature type="region of interest" description="Disordered" evidence="2">
    <location>
        <begin position="776"/>
        <end position="812"/>
    </location>
</feature>
<sequence>MKLAMNKAVPYRGRIFNLLFIPKFLGPPYETVSTRHATAFPKREVAAISIGADRASERHATRGTSYLGYACAALALTPTVSLCSSDDSASEKSSHGKDEAAADWDQLRELKSLKDDGILDSPEYKKYRTRLLENLTAKPASNEPARPSKRKSKVSMDSDNESDGSDDLRPPPTRLSKATKAVVSSNGLWENLATAESRDDAVAFKDALEYTFKYIYGGPRSGGVYKCTSHVDCPCFVRTCGPTSGQPEWLIQVKGEHADVEIALEDRVGKHSIAKELLHEVDTLLGGGMAPKLVYNKLRLKYKKKKDKFKLIPSIQQIQNRKRKHTRERLGSIKFETPADLTEFTNAHLLPSTKSDALALDTDQLVVLPGGVFALDDGMGFVFSSISLLGNVVTAKKAWGSKIPSETDGTYKIVYNGWPCLVYGTHSVEYDTARHSIRQSFRPWTFMMAKSESTLAYATMFRSFNAAVKLLFDIDFMPANGNSDRATEIRKAYEDVYGCNWTTCWPHIARKPFVEFRSYMEDKSDDFQRLVHDYLLLLHMCRNQFLFDALAQLVVRGLEHRDEKKLAKYILKEYLSAPHNRWYYGASGIPGVEPSSQPIESYNKDTKQNKILNLRCQMDELLTKGLPELLWLDGQDHTGAIHRRVPADLMPSELLEKAACFSNADILEYPASSGVYYLNRKAKMGCAVTSERVIDYVGGLNGTAKIDKRLSTDRFCEKYLSLHKVWFDPEFELEEGEQPGLWVCDCKGFFHSVVCSHVLKVKSLTDGLRLEAATEMLPKRKRSGRHKPPTPALTLQPESPPAQKKARSARRR</sequence>
<name>A0AAE0C5C1_9CHLO</name>
<keyword evidence="5" id="KW-1185">Reference proteome</keyword>
<accession>A0AAE0C5C1</accession>
<feature type="compositionally biased region" description="Basic residues" evidence="2">
    <location>
        <begin position="779"/>
        <end position="788"/>
    </location>
</feature>
<dbReference type="PROSITE" id="PS50966">
    <property type="entry name" value="ZF_SWIM"/>
    <property type="match status" value="1"/>
</dbReference>
<dbReference type="GO" id="GO:0008270">
    <property type="term" value="F:zinc ion binding"/>
    <property type="evidence" value="ECO:0007669"/>
    <property type="project" value="UniProtKB-KW"/>
</dbReference>
<evidence type="ECO:0000259" key="3">
    <source>
        <dbReference type="PROSITE" id="PS50966"/>
    </source>
</evidence>
<evidence type="ECO:0000313" key="4">
    <source>
        <dbReference type="EMBL" id="KAK3248028.1"/>
    </source>
</evidence>
<gene>
    <name evidence="4" type="ORF">CYMTET_42493</name>
</gene>
<keyword evidence="1" id="KW-0863">Zinc-finger</keyword>
<feature type="region of interest" description="Disordered" evidence="2">
    <location>
        <begin position="135"/>
        <end position="175"/>
    </location>
</feature>
<feature type="domain" description="SWIM-type" evidence="3">
    <location>
        <begin position="729"/>
        <end position="766"/>
    </location>
</feature>
<protein>
    <recommendedName>
        <fullName evidence="3">SWIM-type domain-containing protein</fullName>
    </recommendedName>
</protein>
<dbReference type="EMBL" id="LGRX02028470">
    <property type="protein sequence ID" value="KAK3248028.1"/>
    <property type="molecule type" value="Genomic_DNA"/>
</dbReference>
<reference evidence="4 5" key="1">
    <citation type="journal article" date="2015" name="Genome Biol. Evol.">
        <title>Comparative Genomics of a Bacterivorous Green Alga Reveals Evolutionary Causalities and Consequences of Phago-Mixotrophic Mode of Nutrition.</title>
        <authorList>
            <person name="Burns J.A."/>
            <person name="Paasch A."/>
            <person name="Narechania A."/>
            <person name="Kim E."/>
        </authorList>
    </citation>
    <scope>NUCLEOTIDE SEQUENCE [LARGE SCALE GENOMIC DNA]</scope>
    <source>
        <strain evidence="4 5">PLY_AMNH</strain>
    </source>
</reference>
<organism evidence="4 5">
    <name type="scientific">Cymbomonas tetramitiformis</name>
    <dbReference type="NCBI Taxonomy" id="36881"/>
    <lineage>
        <taxon>Eukaryota</taxon>
        <taxon>Viridiplantae</taxon>
        <taxon>Chlorophyta</taxon>
        <taxon>Pyramimonadophyceae</taxon>
        <taxon>Pyramimonadales</taxon>
        <taxon>Pyramimonadaceae</taxon>
        <taxon>Cymbomonas</taxon>
    </lineage>
</organism>